<gene>
    <name evidence="8" type="ORF">JXQ802_LOCUS44287</name>
    <name evidence="7" type="ORF">PYM288_LOCUS28900</name>
</gene>
<keyword evidence="4 5" id="KW-0472">Membrane</keyword>
<evidence type="ECO:0000313" key="8">
    <source>
        <dbReference type="EMBL" id="CAF1560032.1"/>
    </source>
</evidence>
<dbReference type="EMBL" id="CAJNOH010002226">
    <property type="protein sequence ID" value="CAF1281378.1"/>
    <property type="molecule type" value="Genomic_DNA"/>
</dbReference>
<keyword evidence="2 5" id="KW-0812">Transmembrane</keyword>
<keyword evidence="3 5" id="KW-1133">Transmembrane helix</keyword>
<feature type="transmembrane region" description="Helical" evidence="5">
    <location>
        <begin position="94"/>
        <end position="113"/>
    </location>
</feature>
<organism evidence="7 9">
    <name type="scientific">Rotaria sordida</name>
    <dbReference type="NCBI Taxonomy" id="392033"/>
    <lineage>
        <taxon>Eukaryota</taxon>
        <taxon>Metazoa</taxon>
        <taxon>Spiralia</taxon>
        <taxon>Gnathifera</taxon>
        <taxon>Rotifera</taxon>
        <taxon>Eurotatoria</taxon>
        <taxon>Bdelloidea</taxon>
        <taxon>Philodinida</taxon>
        <taxon>Philodinidae</taxon>
        <taxon>Rotaria</taxon>
    </lineage>
</organism>
<evidence type="ECO:0000256" key="1">
    <source>
        <dbReference type="ARBA" id="ARBA00004370"/>
    </source>
</evidence>
<dbReference type="Proteomes" id="UP000663854">
    <property type="component" value="Unassembled WGS sequence"/>
</dbReference>
<dbReference type="PANTHER" id="PTHR11863">
    <property type="entry name" value="STEROL DESATURASE"/>
    <property type="match status" value="1"/>
</dbReference>
<sequence>MDISSIPEDSSLEKTFFAHICDKYFYSSEWLTFTICIYISFELIFWLYNLCLVYIEYNDIPAIEKYRIQKHKPKLRFQSEMIREIKNETIKHQISLIFALSSVYPLLNLNGHVSIRSSIPSLFTILWHITVYILIEDFIFFWTHYLFHTRWLYKYIHKKHHIFKQPTGLVSVLANPLESVFQNQLGVWLGPFLIKEKHLFTLCLWMSIRVYQTINAHSGYDLPYISPQYYFPWLLSGTLQHDYHHQHARMNYGSFLTIWDRLMNTHKLQKDE</sequence>
<dbReference type="GO" id="GO:0008610">
    <property type="term" value="P:lipid biosynthetic process"/>
    <property type="evidence" value="ECO:0007669"/>
    <property type="project" value="InterPro"/>
</dbReference>
<feature type="transmembrane region" description="Helical" evidence="5">
    <location>
        <begin position="30"/>
        <end position="55"/>
    </location>
</feature>
<evidence type="ECO:0000256" key="4">
    <source>
        <dbReference type="ARBA" id="ARBA00023136"/>
    </source>
</evidence>
<comment type="subcellular location">
    <subcellularLocation>
        <location evidence="1">Membrane</location>
    </subcellularLocation>
</comment>
<keyword evidence="10" id="KW-1185">Reference proteome</keyword>
<evidence type="ECO:0000256" key="5">
    <source>
        <dbReference type="SAM" id="Phobius"/>
    </source>
</evidence>
<evidence type="ECO:0000313" key="10">
    <source>
        <dbReference type="Proteomes" id="UP000663870"/>
    </source>
</evidence>
<name>A0A815C2V2_9BILA</name>
<evidence type="ECO:0000313" key="9">
    <source>
        <dbReference type="Proteomes" id="UP000663854"/>
    </source>
</evidence>
<dbReference type="Proteomes" id="UP000663870">
    <property type="component" value="Unassembled WGS sequence"/>
</dbReference>
<evidence type="ECO:0000259" key="6">
    <source>
        <dbReference type="Pfam" id="PF04116"/>
    </source>
</evidence>
<feature type="domain" description="Fatty acid hydroxylase" evidence="6">
    <location>
        <begin position="130"/>
        <end position="265"/>
    </location>
</feature>
<reference evidence="7" key="1">
    <citation type="submission" date="2021-02" db="EMBL/GenBank/DDBJ databases">
        <authorList>
            <person name="Nowell W R."/>
        </authorList>
    </citation>
    <scope>NUCLEOTIDE SEQUENCE</scope>
</reference>
<dbReference type="AlphaFoldDB" id="A0A815C2V2"/>
<dbReference type="GO" id="GO:0005506">
    <property type="term" value="F:iron ion binding"/>
    <property type="evidence" value="ECO:0007669"/>
    <property type="project" value="InterPro"/>
</dbReference>
<evidence type="ECO:0000256" key="3">
    <source>
        <dbReference type="ARBA" id="ARBA00022989"/>
    </source>
</evidence>
<comment type="caution">
    <text evidence="7">The sequence shown here is derived from an EMBL/GenBank/DDBJ whole genome shotgun (WGS) entry which is preliminary data.</text>
</comment>
<dbReference type="InterPro" id="IPR050307">
    <property type="entry name" value="Sterol_Desaturase_Related"/>
</dbReference>
<accession>A0A815C2V2</accession>
<proteinExistence type="predicted"/>
<evidence type="ECO:0000256" key="2">
    <source>
        <dbReference type="ARBA" id="ARBA00022692"/>
    </source>
</evidence>
<evidence type="ECO:0000313" key="7">
    <source>
        <dbReference type="EMBL" id="CAF1281378.1"/>
    </source>
</evidence>
<dbReference type="GO" id="GO:0016491">
    <property type="term" value="F:oxidoreductase activity"/>
    <property type="evidence" value="ECO:0007669"/>
    <property type="project" value="InterPro"/>
</dbReference>
<dbReference type="Pfam" id="PF04116">
    <property type="entry name" value="FA_hydroxylase"/>
    <property type="match status" value="1"/>
</dbReference>
<protein>
    <recommendedName>
        <fullName evidence="6">Fatty acid hydroxylase domain-containing protein</fullName>
    </recommendedName>
</protein>
<dbReference type="InterPro" id="IPR006694">
    <property type="entry name" value="Fatty_acid_hydroxylase"/>
</dbReference>
<dbReference type="GO" id="GO:0016020">
    <property type="term" value="C:membrane"/>
    <property type="evidence" value="ECO:0007669"/>
    <property type="project" value="UniProtKB-SubCell"/>
</dbReference>
<feature type="transmembrane region" description="Helical" evidence="5">
    <location>
        <begin position="125"/>
        <end position="147"/>
    </location>
</feature>
<dbReference type="EMBL" id="CAJNOL010003370">
    <property type="protein sequence ID" value="CAF1560032.1"/>
    <property type="molecule type" value="Genomic_DNA"/>
</dbReference>